<proteinExistence type="predicted"/>
<protein>
    <submittedName>
        <fullName evidence="1">Uncharacterized protein</fullName>
    </submittedName>
</protein>
<sequence length="81" mass="8952">MPSEEFDGRNVDVIDFDDASSGEHVIEFRAPWASRHDSILAVSIPEGGQWRDATVSIDPNAGDLPAAFIIWAIKIAQMRLE</sequence>
<name>A0A7W7L7B5_STRNE</name>
<organism evidence="1 2">
    <name type="scientific">Streptomyces netropsis</name>
    <name type="common">Streptoverticillium netropsis</name>
    <dbReference type="NCBI Taxonomy" id="55404"/>
    <lineage>
        <taxon>Bacteria</taxon>
        <taxon>Bacillati</taxon>
        <taxon>Actinomycetota</taxon>
        <taxon>Actinomycetes</taxon>
        <taxon>Kitasatosporales</taxon>
        <taxon>Streptomycetaceae</taxon>
        <taxon>Streptomyces</taxon>
    </lineage>
</organism>
<dbReference type="Proteomes" id="UP000556436">
    <property type="component" value="Unassembled WGS sequence"/>
</dbReference>
<gene>
    <name evidence="1" type="ORF">FHS38_000395</name>
</gene>
<evidence type="ECO:0000313" key="1">
    <source>
        <dbReference type="EMBL" id="MBB4884386.1"/>
    </source>
</evidence>
<reference evidence="1 2" key="1">
    <citation type="submission" date="2020-08" db="EMBL/GenBank/DDBJ databases">
        <title>Genomic Encyclopedia of Type Strains, Phase III (KMG-III): the genomes of soil and plant-associated and newly described type strains.</title>
        <authorList>
            <person name="Whitman W."/>
        </authorList>
    </citation>
    <scope>NUCLEOTIDE SEQUENCE [LARGE SCALE GENOMIC DNA]</scope>
    <source>
        <strain evidence="1 2">CECT 3265</strain>
    </source>
</reference>
<accession>A0A7W7L7B5</accession>
<keyword evidence="2" id="KW-1185">Reference proteome</keyword>
<comment type="caution">
    <text evidence="1">The sequence shown here is derived from an EMBL/GenBank/DDBJ whole genome shotgun (WGS) entry which is preliminary data.</text>
</comment>
<dbReference type="EMBL" id="JACHJG010000001">
    <property type="protein sequence ID" value="MBB4884386.1"/>
    <property type="molecule type" value="Genomic_DNA"/>
</dbReference>
<evidence type="ECO:0000313" key="2">
    <source>
        <dbReference type="Proteomes" id="UP000556436"/>
    </source>
</evidence>
<dbReference type="AlphaFoldDB" id="A0A7W7L7B5"/>
<dbReference type="RefSeq" id="WP_184729991.1">
    <property type="nucleotide sequence ID" value="NZ_BMRW01000001.1"/>
</dbReference>